<dbReference type="InterPro" id="IPR048337">
    <property type="entry name" value="FAM50A/XAP5_C"/>
</dbReference>
<dbReference type="GO" id="GO:0005634">
    <property type="term" value="C:nucleus"/>
    <property type="evidence" value="ECO:0007669"/>
    <property type="project" value="InterPro"/>
</dbReference>
<dbReference type="InParanoid" id="B2WNF6"/>
<dbReference type="OMA" id="DFIWVFL"/>
<feature type="region of interest" description="Disordered" evidence="1">
    <location>
        <begin position="345"/>
        <end position="367"/>
    </location>
</feature>
<dbReference type="HOGENOM" id="CLU_037985_0_0_1"/>
<dbReference type="PANTHER" id="PTHR12722:SF0">
    <property type="entry name" value="PROTEIN FAM50A"/>
    <property type="match status" value="1"/>
</dbReference>
<proteinExistence type="predicted"/>
<feature type="compositionally biased region" description="Polar residues" evidence="1">
    <location>
        <begin position="155"/>
        <end position="174"/>
    </location>
</feature>
<evidence type="ECO:0000313" key="3">
    <source>
        <dbReference type="EMBL" id="EDU44463.1"/>
    </source>
</evidence>
<feature type="region of interest" description="Disordered" evidence="1">
    <location>
        <begin position="147"/>
        <end position="178"/>
    </location>
</feature>
<evidence type="ECO:0000256" key="1">
    <source>
        <dbReference type="SAM" id="MobiDB-lite"/>
    </source>
</evidence>
<evidence type="ECO:0000313" key="4">
    <source>
        <dbReference type="Proteomes" id="UP000001471"/>
    </source>
</evidence>
<dbReference type="InterPro" id="IPR007005">
    <property type="entry name" value="XAP5"/>
</dbReference>
<dbReference type="OrthoDB" id="1562195at2759"/>
<dbReference type="eggNOG" id="KOG2894">
    <property type="taxonomic scope" value="Eukaryota"/>
</dbReference>
<dbReference type="PANTHER" id="PTHR12722">
    <property type="entry name" value="XAP-5 PROTEIN-RELATED"/>
    <property type="match status" value="1"/>
</dbReference>
<dbReference type="EMBL" id="DS231631">
    <property type="protein sequence ID" value="EDU44463.1"/>
    <property type="molecule type" value="Genomic_DNA"/>
</dbReference>
<dbReference type="Proteomes" id="UP000001471">
    <property type="component" value="Unassembled WGS sequence"/>
</dbReference>
<dbReference type="STRING" id="426418.B2WNF6"/>
<sequence length="421" mass="46769">MVFPPTASRRVHQVTCSTSADASQLLASASNSPLQPLQPSLRLSCRHYFVIMDRFESSSSDRADAAGNARFTSQAATAEDLLKEQTVGLVNLNDYRKRRAEALERKERGDTAGDLSSSTQSDGASTPKAVFKKKRKVAAKGKLSFGVDNDEDTDTNVSKTPTLRENTPADSSALGSEAETKVVKKKLGANSNIGLKPRVMTKTALQREAQQAEQARQDFLIMREAVKATEVVIPFVFYDGTNIPGGRCRIKKGEQIWLFLDKARKVGAELGVGGDKSRRDWARVSVDDLMLVRGEVILPHHYEMYHFLFHRVTGFDGLIFDYSAQPTKASPSATNPDAEEDMAAYDPLAQPQKKKSKDSSIPDEELEGFHEDPALTKVVDRRWYERNKHIFPASAWTEYAPDKDLSKVQRKDAEGNAFFFT</sequence>
<dbReference type="KEGG" id="ptrr:6349728"/>
<dbReference type="AlphaFoldDB" id="B2WNF6"/>
<gene>
    <name evidence="3" type="ORF">PTRG_11413</name>
</gene>
<feature type="region of interest" description="Disordered" evidence="1">
    <location>
        <begin position="103"/>
        <end position="131"/>
    </location>
</feature>
<name>B2WNF6_PYRTR</name>
<dbReference type="GO" id="GO:0006325">
    <property type="term" value="P:chromatin organization"/>
    <property type="evidence" value="ECO:0007669"/>
    <property type="project" value="TreeGrafter"/>
</dbReference>
<evidence type="ECO:0000259" key="2">
    <source>
        <dbReference type="Pfam" id="PF04921"/>
    </source>
</evidence>
<dbReference type="GeneID" id="6349728"/>
<organism evidence="3 4">
    <name type="scientific">Pyrenophora tritici-repentis (strain Pt-1C-BFP)</name>
    <name type="common">Wheat tan spot fungus</name>
    <name type="synonym">Drechslera tritici-repentis</name>
    <dbReference type="NCBI Taxonomy" id="426418"/>
    <lineage>
        <taxon>Eukaryota</taxon>
        <taxon>Fungi</taxon>
        <taxon>Dikarya</taxon>
        <taxon>Ascomycota</taxon>
        <taxon>Pezizomycotina</taxon>
        <taxon>Dothideomycetes</taxon>
        <taxon>Pleosporomycetidae</taxon>
        <taxon>Pleosporales</taxon>
        <taxon>Pleosporineae</taxon>
        <taxon>Pleosporaceae</taxon>
        <taxon>Pyrenophora</taxon>
    </lineage>
</organism>
<feature type="compositionally biased region" description="Polar residues" evidence="1">
    <location>
        <begin position="114"/>
        <end position="124"/>
    </location>
</feature>
<feature type="domain" description="FAM50A/XAP5 C-terminal" evidence="2">
    <location>
        <begin position="229"/>
        <end position="408"/>
    </location>
</feature>
<accession>B2WNF6</accession>
<dbReference type="Pfam" id="PF04921">
    <property type="entry name" value="XAP5"/>
    <property type="match status" value="1"/>
</dbReference>
<protein>
    <submittedName>
        <fullName evidence="3">XAP5 domain containing protein</fullName>
    </submittedName>
</protein>
<reference evidence="4" key="1">
    <citation type="journal article" date="2013" name="G3 (Bethesda)">
        <title>Comparative genomics of a plant-pathogenic fungus, Pyrenophora tritici-repentis, reveals transduplication and the impact of repeat elements on pathogenicity and population divergence.</title>
        <authorList>
            <person name="Manning V.A."/>
            <person name="Pandelova I."/>
            <person name="Dhillon B."/>
            <person name="Wilhelm L.J."/>
            <person name="Goodwin S.B."/>
            <person name="Berlin A.M."/>
            <person name="Figueroa M."/>
            <person name="Freitag M."/>
            <person name="Hane J.K."/>
            <person name="Henrissat B."/>
            <person name="Holman W.H."/>
            <person name="Kodira C.D."/>
            <person name="Martin J."/>
            <person name="Oliver R.P."/>
            <person name="Robbertse B."/>
            <person name="Schackwitz W."/>
            <person name="Schwartz D.C."/>
            <person name="Spatafora J.W."/>
            <person name="Turgeon B.G."/>
            <person name="Yandava C."/>
            <person name="Young S."/>
            <person name="Zhou S."/>
            <person name="Zeng Q."/>
            <person name="Grigoriev I.V."/>
            <person name="Ma L.-J."/>
            <person name="Ciuffetti L.M."/>
        </authorList>
    </citation>
    <scope>NUCLEOTIDE SEQUENCE [LARGE SCALE GENOMIC DNA]</scope>
    <source>
        <strain evidence="4">Pt-1C-BFP</strain>
    </source>
</reference>